<evidence type="ECO:0000313" key="1">
    <source>
        <dbReference type="EMBL" id="CEE00872.1"/>
    </source>
</evidence>
<proteinExistence type="predicted"/>
<gene>
    <name evidence="1" type="ORF">BT1A1_1040</name>
</gene>
<accession>A0A090IT86</accession>
<protein>
    <submittedName>
        <fullName evidence="1">Uncharacterized protein</fullName>
    </submittedName>
</protein>
<dbReference type="Proteomes" id="UP000040576">
    <property type="component" value="Unassembled WGS sequence"/>
</dbReference>
<name>A0A090IT86_9BACI</name>
<evidence type="ECO:0000313" key="2">
    <source>
        <dbReference type="Proteomes" id="UP000040576"/>
    </source>
</evidence>
<keyword evidence="2" id="KW-1185">Reference proteome</keyword>
<dbReference type="EMBL" id="CCRF01000036">
    <property type="protein sequence ID" value="CEE00872.1"/>
    <property type="molecule type" value="Genomic_DNA"/>
</dbReference>
<sequence>MGLNPITTTKKIKEDYVEYLSSMFFFQDKDLMNQAKKCLGKKENLLKVHL</sequence>
<organism evidence="1 2">
    <name type="scientific">Caldibacillus thermoamylovorans</name>
    <dbReference type="NCBI Taxonomy" id="35841"/>
    <lineage>
        <taxon>Bacteria</taxon>
        <taxon>Bacillati</taxon>
        <taxon>Bacillota</taxon>
        <taxon>Bacilli</taxon>
        <taxon>Bacillales</taxon>
        <taxon>Bacillaceae</taxon>
        <taxon>Caldibacillus</taxon>
    </lineage>
</organism>
<dbReference type="AlphaFoldDB" id="A0A090IT86"/>
<reference evidence="1 2" key="1">
    <citation type="submission" date="2014-07" db="EMBL/GenBank/DDBJ databases">
        <authorList>
            <person name="Wibberg Daniel"/>
        </authorList>
    </citation>
    <scope>NUCLEOTIDE SEQUENCE [LARGE SCALE GENOMIC DNA]</scope>
</reference>